<organism evidence="2 3">
    <name type="scientific">Adlercreutzia faecimuris</name>
    <dbReference type="NCBI Taxonomy" id="2897341"/>
    <lineage>
        <taxon>Bacteria</taxon>
        <taxon>Bacillati</taxon>
        <taxon>Actinomycetota</taxon>
        <taxon>Coriobacteriia</taxon>
        <taxon>Eggerthellales</taxon>
        <taxon>Eggerthellaceae</taxon>
        <taxon>Adlercreutzia</taxon>
    </lineage>
</organism>
<dbReference type="PANTHER" id="PTHR34227">
    <property type="entry name" value="CHAPERONE PROTEIN YCDY"/>
    <property type="match status" value="1"/>
</dbReference>
<proteinExistence type="predicted"/>
<evidence type="ECO:0000313" key="3">
    <source>
        <dbReference type="Proteomes" id="UP001430755"/>
    </source>
</evidence>
<dbReference type="SUPFAM" id="SSF89155">
    <property type="entry name" value="TorD-like"/>
    <property type="match status" value="1"/>
</dbReference>
<dbReference type="RefSeq" id="WP_242166438.1">
    <property type="nucleotide sequence ID" value="NZ_JAJMLW010000004.1"/>
</dbReference>
<accession>A0ABS9WJ23</accession>
<dbReference type="EMBL" id="JAJMLW010000004">
    <property type="protein sequence ID" value="MCI2242877.1"/>
    <property type="molecule type" value="Genomic_DNA"/>
</dbReference>
<evidence type="ECO:0000313" key="2">
    <source>
        <dbReference type="EMBL" id="MCI2242877.1"/>
    </source>
</evidence>
<dbReference type="InterPro" id="IPR036411">
    <property type="entry name" value="TorD-like_sf"/>
</dbReference>
<gene>
    <name evidence="2" type="ORF">LPT13_11025</name>
</gene>
<dbReference type="PANTHER" id="PTHR34227:SF1">
    <property type="entry name" value="DIMETHYL SULFOXIDE REDUCTASE CHAPERONE-RELATED"/>
    <property type="match status" value="1"/>
</dbReference>
<comment type="caution">
    <text evidence="2">The sequence shown here is derived from an EMBL/GenBank/DDBJ whole genome shotgun (WGS) entry which is preliminary data.</text>
</comment>
<evidence type="ECO:0000256" key="1">
    <source>
        <dbReference type="ARBA" id="ARBA00023186"/>
    </source>
</evidence>
<protein>
    <submittedName>
        <fullName evidence="2">Molecular chaperone TorD family protein</fullName>
    </submittedName>
</protein>
<dbReference type="Pfam" id="PF02613">
    <property type="entry name" value="Nitrate_red_del"/>
    <property type="match status" value="1"/>
</dbReference>
<dbReference type="Proteomes" id="UP001430755">
    <property type="component" value="Unassembled WGS sequence"/>
</dbReference>
<keyword evidence="1" id="KW-0143">Chaperone</keyword>
<reference evidence="2" key="1">
    <citation type="submission" date="2021-11" db="EMBL/GenBank/DDBJ databases">
        <title>A Novel Adlercreutzia Species, isolated from a Allomyrina dichotoma larva feces.</title>
        <authorList>
            <person name="Suh M.K."/>
        </authorList>
    </citation>
    <scope>NUCLEOTIDE SEQUENCE</scope>
    <source>
        <strain evidence="2">JBNU-10</strain>
    </source>
</reference>
<name>A0ABS9WJ23_9ACTN</name>
<dbReference type="Gene3D" id="1.10.3480.10">
    <property type="entry name" value="TorD-like"/>
    <property type="match status" value="1"/>
</dbReference>
<dbReference type="InterPro" id="IPR050289">
    <property type="entry name" value="TorD/DmsD_chaperones"/>
</dbReference>
<dbReference type="InterPro" id="IPR020945">
    <property type="entry name" value="DMSO/NO3_reduct_chaperone"/>
</dbReference>
<keyword evidence="3" id="KW-1185">Reference proteome</keyword>
<sequence length="249" mass="27176">MQDAPIDAALADDLREASASRAGFARFLASLYLYEPTPEQVEALAGLEFEDDGSDLARGYAAIREYLRHRDRATAQALAVDYAHVFLGAGTYDKIMAPPYESVFTSEERILMQDARDGALAYYRAEGLELPADNTTPEDHLGFELQFVALLADRLGEALSAGDVARAAELADLQRGFYDYHQANWLPALCDAVEEHAQTDFYRGVALLTRGYLASERAFLDEQAAALGLGGPAPEVLPPWREAAREAGA</sequence>